<dbReference type="AlphaFoldDB" id="A0AAV6YTP9"/>
<dbReference type="EMBL" id="WNYA01033416">
    <property type="protein sequence ID" value="KAG8537148.1"/>
    <property type="molecule type" value="Genomic_DNA"/>
</dbReference>
<proteinExistence type="predicted"/>
<keyword evidence="1" id="KW-1133">Transmembrane helix</keyword>
<protein>
    <submittedName>
        <fullName evidence="2">Uncharacterized protein</fullName>
    </submittedName>
</protein>
<keyword evidence="1" id="KW-0812">Transmembrane</keyword>
<name>A0AAV6YTP9_ENGPU</name>
<evidence type="ECO:0000256" key="1">
    <source>
        <dbReference type="SAM" id="Phobius"/>
    </source>
</evidence>
<comment type="caution">
    <text evidence="2">The sequence shown here is derived from an EMBL/GenBank/DDBJ whole genome shotgun (WGS) entry which is preliminary data.</text>
</comment>
<gene>
    <name evidence="2" type="ORF">GDO81_025010</name>
</gene>
<keyword evidence="1" id="KW-0472">Membrane</keyword>
<sequence length="81" mass="9215">MYNAWPGERDTQPVVCMKPDAGRLQRAGFYLQGQQYSSYYTYFILAAHKSCIFFIILFASFVTFCPCCSLPDQAAVIKLRG</sequence>
<feature type="transmembrane region" description="Helical" evidence="1">
    <location>
        <begin position="39"/>
        <end position="64"/>
    </location>
</feature>
<dbReference type="Proteomes" id="UP000824782">
    <property type="component" value="Unassembled WGS sequence"/>
</dbReference>
<organism evidence="2 3">
    <name type="scientific">Engystomops pustulosus</name>
    <name type="common">Tungara frog</name>
    <name type="synonym">Physalaemus pustulosus</name>
    <dbReference type="NCBI Taxonomy" id="76066"/>
    <lineage>
        <taxon>Eukaryota</taxon>
        <taxon>Metazoa</taxon>
        <taxon>Chordata</taxon>
        <taxon>Craniata</taxon>
        <taxon>Vertebrata</taxon>
        <taxon>Euteleostomi</taxon>
        <taxon>Amphibia</taxon>
        <taxon>Batrachia</taxon>
        <taxon>Anura</taxon>
        <taxon>Neobatrachia</taxon>
        <taxon>Hyloidea</taxon>
        <taxon>Leptodactylidae</taxon>
        <taxon>Leiuperinae</taxon>
        <taxon>Engystomops</taxon>
    </lineage>
</organism>
<accession>A0AAV6YTP9</accession>
<evidence type="ECO:0000313" key="2">
    <source>
        <dbReference type="EMBL" id="KAG8537148.1"/>
    </source>
</evidence>
<evidence type="ECO:0000313" key="3">
    <source>
        <dbReference type="Proteomes" id="UP000824782"/>
    </source>
</evidence>
<keyword evidence="3" id="KW-1185">Reference proteome</keyword>
<reference evidence="2" key="1">
    <citation type="thesis" date="2020" institute="ProQuest LLC" country="789 East Eisenhower Parkway, Ann Arbor, MI, USA">
        <title>Comparative Genomics and Chromosome Evolution.</title>
        <authorList>
            <person name="Mudd A.B."/>
        </authorList>
    </citation>
    <scope>NUCLEOTIDE SEQUENCE</scope>
    <source>
        <strain evidence="2">237g6f4</strain>
        <tissue evidence="2">Blood</tissue>
    </source>
</reference>